<reference evidence="1 2" key="1">
    <citation type="submission" date="2022-07" db="EMBL/GenBank/DDBJ databases">
        <authorList>
            <person name="Xamxidin M."/>
            <person name="Wu M."/>
        </authorList>
    </citation>
    <scope>NUCLEOTIDE SEQUENCE [LARGE SCALE GENOMIC DNA]</scope>
    <source>
        <strain evidence="1 2">NBRC 111650</strain>
    </source>
</reference>
<protein>
    <submittedName>
        <fullName evidence="1">Heme-binding protein</fullName>
    </submittedName>
</protein>
<proteinExistence type="predicted"/>
<dbReference type="SUPFAM" id="SSF143744">
    <property type="entry name" value="GlcG-like"/>
    <property type="match status" value="3"/>
</dbReference>
<dbReference type="Pfam" id="PF03928">
    <property type="entry name" value="HbpS-like"/>
    <property type="match status" value="2"/>
</dbReference>
<dbReference type="Gene3D" id="3.30.450.150">
    <property type="entry name" value="Haem-degrading domain"/>
    <property type="match status" value="3"/>
</dbReference>
<name>A0ABT1WFH4_9BURK</name>
<dbReference type="PROSITE" id="PS51257">
    <property type="entry name" value="PROKAR_LIPOPROTEIN"/>
    <property type="match status" value="1"/>
</dbReference>
<dbReference type="InterPro" id="IPR052517">
    <property type="entry name" value="GlcG_carb_metab_protein"/>
</dbReference>
<keyword evidence="2" id="KW-1185">Reference proteome</keyword>
<sequence>MFLKHRLNALKTIKIRNWAWPALGLSVTMGLLACGGGGGGGSSGGGFFVSPLGVEFLSDTEVSNIVGRAIQASLDRNQTSTIAVVDRVGNVLAVYQMTGAANNTTITSGLNPTTVQLDGAVVPSTLAAISKAITGAYLSSSGNAFSTRTASQIVQEFFQPGEVGQPSGPLYGVQFSQLPCSDLNVWLSQHATIGPKRSPLGLSADPGGFPIYENGRVVGGIGIIATPSGSAVNGTYGLDRNILDNDQDIEEQIAQAALPTEMRAPTDIRANRITANGQTFQYTNSDPAPASAASVLANGAFVAITGYKSVSTPIAGTAYGQGASGYVATSNPAFTGLNTFNLITNPADPTTARYPATAGAGGLTQAEVQNILVEGMKIANRARAQIRRPLGSPADVTVSVVDSDGSILGLVRSSDAPIFGTDVSVQKARTALAFSSNTALTDLLDSGDNSNDALVNALNTFFAQQAQVLDGTVAFSGRAVGNVHRPYFPDGDTSQPKGPLSTAISEAGNNWSPFNVGFQLNVVLNQVLSNLAGTGRAANVFDPALNTTCADPTVNAARQKRFANGMQIFPGGFPIYKGDTLVGAVGVSGDGVDQDDMVGYLGVINGATAAGTANMRPFPATLRRADGLSKGGQFLKYVQCPQAPFNDSNATNVCPNS</sequence>
<accession>A0ABT1WFH4</accession>
<comment type="caution">
    <text evidence="1">The sequence shown here is derived from an EMBL/GenBank/DDBJ whole genome shotgun (WGS) entry which is preliminary data.</text>
</comment>
<dbReference type="PANTHER" id="PTHR34309:SF10">
    <property type="entry name" value="SLR1406 PROTEIN"/>
    <property type="match status" value="1"/>
</dbReference>
<evidence type="ECO:0000313" key="2">
    <source>
        <dbReference type="Proteomes" id="UP001204142"/>
    </source>
</evidence>
<evidence type="ECO:0000313" key="1">
    <source>
        <dbReference type="EMBL" id="MCQ8896277.1"/>
    </source>
</evidence>
<dbReference type="InterPro" id="IPR038084">
    <property type="entry name" value="PduO/GlcC-like_sf"/>
</dbReference>
<dbReference type="EMBL" id="JANIGO010000002">
    <property type="protein sequence ID" value="MCQ8896277.1"/>
    <property type="molecule type" value="Genomic_DNA"/>
</dbReference>
<organism evidence="1 2">
    <name type="scientific">Limnobacter humi</name>
    <dbReference type="NCBI Taxonomy" id="1778671"/>
    <lineage>
        <taxon>Bacteria</taxon>
        <taxon>Pseudomonadati</taxon>
        <taxon>Pseudomonadota</taxon>
        <taxon>Betaproteobacteria</taxon>
        <taxon>Burkholderiales</taxon>
        <taxon>Burkholderiaceae</taxon>
        <taxon>Limnobacter</taxon>
    </lineage>
</organism>
<dbReference type="PANTHER" id="PTHR34309">
    <property type="entry name" value="SLR1406 PROTEIN"/>
    <property type="match status" value="1"/>
</dbReference>
<dbReference type="Proteomes" id="UP001204142">
    <property type="component" value="Unassembled WGS sequence"/>
</dbReference>
<gene>
    <name evidence="1" type="ORF">NQT62_07490</name>
</gene>
<dbReference type="InterPro" id="IPR005624">
    <property type="entry name" value="PduO/GlcC-like"/>
</dbReference>